<proteinExistence type="predicted"/>
<evidence type="ECO:0000313" key="1">
    <source>
        <dbReference type="EMBL" id="SMF71419.1"/>
    </source>
</evidence>
<dbReference type="Pfam" id="PF11011">
    <property type="entry name" value="DUF2849"/>
    <property type="match status" value="1"/>
</dbReference>
<evidence type="ECO:0000313" key="2">
    <source>
        <dbReference type="Proteomes" id="UP000192936"/>
    </source>
</evidence>
<dbReference type="AlphaFoldDB" id="A0A1X7GLG1"/>
<name>A0A1X7GLG1_9PROT</name>
<accession>A0A1X7GLG1</accession>
<dbReference type="Proteomes" id="UP000192936">
    <property type="component" value="Unassembled WGS sequence"/>
</dbReference>
<organism evidence="1 2">
    <name type="scientific">Azospirillum oryzae</name>
    <dbReference type="NCBI Taxonomy" id="286727"/>
    <lineage>
        <taxon>Bacteria</taxon>
        <taxon>Pseudomonadati</taxon>
        <taxon>Pseudomonadota</taxon>
        <taxon>Alphaproteobacteria</taxon>
        <taxon>Rhodospirillales</taxon>
        <taxon>Azospirillaceae</taxon>
        <taxon>Azospirillum</taxon>
    </lineage>
</organism>
<gene>
    <name evidence="1" type="ORF">SAMN02982917_3997</name>
</gene>
<sequence length="106" mass="11580">MSAKDRSKEGSMKAITANRLRDGEVVFLGEGGRWVESFAEAALFPRAEADAVLAPAKEKAEREQFAVDIYTFEVVEQDGVPVPATMRERIRTAGPTVRLDLGKQAA</sequence>
<dbReference type="InterPro" id="IPR021270">
    <property type="entry name" value="DUF2849"/>
</dbReference>
<dbReference type="STRING" id="286727.SAMN02982917_3997"/>
<evidence type="ECO:0008006" key="3">
    <source>
        <dbReference type="Google" id="ProtNLM"/>
    </source>
</evidence>
<protein>
    <recommendedName>
        <fullName evidence="3">DUF2849 domain-containing protein</fullName>
    </recommendedName>
</protein>
<dbReference type="EMBL" id="FXAK01000007">
    <property type="protein sequence ID" value="SMF71419.1"/>
    <property type="molecule type" value="Genomic_DNA"/>
</dbReference>
<reference evidence="1 2" key="1">
    <citation type="submission" date="2017-04" db="EMBL/GenBank/DDBJ databases">
        <authorList>
            <person name="Afonso C.L."/>
            <person name="Miller P.J."/>
            <person name="Scott M.A."/>
            <person name="Spackman E."/>
            <person name="Goraichik I."/>
            <person name="Dimitrov K.M."/>
            <person name="Suarez D.L."/>
            <person name="Swayne D.E."/>
        </authorList>
    </citation>
    <scope>NUCLEOTIDE SEQUENCE [LARGE SCALE GENOMIC DNA]</scope>
    <source>
        <strain evidence="1 2">A2P</strain>
    </source>
</reference>